<dbReference type="SUPFAM" id="SSF57667">
    <property type="entry name" value="beta-beta-alpha zinc fingers"/>
    <property type="match status" value="1"/>
</dbReference>
<keyword evidence="7" id="KW-0479">Metal-binding</keyword>
<evidence type="ECO:0000256" key="8">
    <source>
        <dbReference type="ARBA" id="ARBA00022771"/>
    </source>
</evidence>
<feature type="region of interest" description="Disordered" evidence="15">
    <location>
        <begin position="304"/>
        <end position="326"/>
    </location>
</feature>
<evidence type="ECO:0000256" key="6">
    <source>
        <dbReference type="ARBA" id="ARBA00022618"/>
    </source>
</evidence>
<evidence type="ECO:0000256" key="11">
    <source>
        <dbReference type="ARBA" id="ARBA00023054"/>
    </source>
</evidence>
<accession>A0A8S3ZT02</accession>
<dbReference type="GO" id="GO:0008270">
    <property type="term" value="F:zinc ion binding"/>
    <property type="evidence" value="ECO:0007669"/>
    <property type="project" value="UniProtKB-KW"/>
</dbReference>
<dbReference type="GO" id="GO:0033314">
    <property type="term" value="P:mitotic DNA replication checkpoint signaling"/>
    <property type="evidence" value="ECO:0007669"/>
    <property type="project" value="TreeGrafter"/>
</dbReference>
<evidence type="ECO:0000259" key="16">
    <source>
        <dbReference type="Pfam" id="PF23406"/>
    </source>
</evidence>
<dbReference type="PANTHER" id="PTHR13278">
    <property type="entry name" value="ZINC FINGER PROTEIN 830"/>
    <property type="match status" value="1"/>
</dbReference>
<evidence type="ECO:0000313" key="18">
    <source>
        <dbReference type="Proteomes" id="UP000678393"/>
    </source>
</evidence>
<evidence type="ECO:0000256" key="4">
    <source>
        <dbReference type="ARBA" id="ARBA00022454"/>
    </source>
</evidence>
<dbReference type="PANTHER" id="PTHR13278:SF0">
    <property type="entry name" value="ZINC FINGER PROTEIN 830"/>
    <property type="match status" value="1"/>
</dbReference>
<dbReference type="Pfam" id="PF23406">
    <property type="entry name" value="ZNF380_CC"/>
    <property type="match status" value="1"/>
</dbReference>
<evidence type="ECO:0000256" key="9">
    <source>
        <dbReference type="ARBA" id="ARBA00022776"/>
    </source>
</evidence>
<keyword evidence="10" id="KW-0862">Zinc</keyword>
<keyword evidence="5" id="KW-0217">Developmental protein</keyword>
<dbReference type="EMBL" id="CAJHNH020005556">
    <property type="protein sequence ID" value="CAG5132647.1"/>
    <property type="molecule type" value="Genomic_DNA"/>
</dbReference>
<feature type="compositionally biased region" description="Polar residues" evidence="15">
    <location>
        <begin position="198"/>
        <end position="207"/>
    </location>
</feature>
<proteinExistence type="predicted"/>
<keyword evidence="8" id="KW-0863">Zinc-finger</keyword>
<evidence type="ECO:0000256" key="15">
    <source>
        <dbReference type="SAM" id="MobiDB-lite"/>
    </source>
</evidence>
<evidence type="ECO:0000256" key="12">
    <source>
        <dbReference type="ARBA" id="ARBA00023242"/>
    </source>
</evidence>
<keyword evidence="4" id="KW-0158">Chromosome</keyword>
<dbReference type="InterPro" id="IPR059039">
    <property type="entry name" value="ZNF380_CC"/>
</dbReference>
<protein>
    <recommendedName>
        <fullName evidence="3">Zinc finger protein 830</fullName>
    </recommendedName>
    <alternativeName>
        <fullName evidence="14">Coiled-coil domain-containing protein 16</fullName>
    </alternativeName>
</protein>
<evidence type="ECO:0000256" key="2">
    <source>
        <dbReference type="ARBA" id="ARBA00004324"/>
    </source>
</evidence>
<feature type="region of interest" description="Disordered" evidence="15">
    <location>
        <begin position="71"/>
        <end position="233"/>
    </location>
</feature>
<evidence type="ECO:0000256" key="3">
    <source>
        <dbReference type="ARBA" id="ARBA00017358"/>
    </source>
</evidence>
<feature type="compositionally biased region" description="Basic and acidic residues" evidence="15">
    <location>
        <begin position="110"/>
        <end position="119"/>
    </location>
</feature>
<keyword evidence="18" id="KW-1185">Reference proteome</keyword>
<dbReference type="InterPro" id="IPR040050">
    <property type="entry name" value="ZNF830-like"/>
</dbReference>
<dbReference type="AlphaFoldDB" id="A0A8S3ZT02"/>
<feature type="compositionally biased region" description="Basic and acidic residues" evidence="15">
    <location>
        <begin position="130"/>
        <end position="143"/>
    </location>
</feature>
<dbReference type="GO" id="GO:0003676">
    <property type="term" value="F:nucleic acid binding"/>
    <property type="evidence" value="ECO:0007669"/>
    <property type="project" value="InterPro"/>
</dbReference>
<evidence type="ECO:0000256" key="14">
    <source>
        <dbReference type="ARBA" id="ARBA00030672"/>
    </source>
</evidence>
<keyword evidence="13" id="KW-0131">Cell cycle</keyword>
<keyword evidence="6" id="KW-0132">Cell division</keyword>
<gene>
    <name evidence="17" type="ORF">CUNI_LOCUS18205</name>
</gene>
<feature type="domain" description="ZNF380 coiled-coil" evidence="16">
    <location>
        <begin position="222"/>
        <end position="301"/>
    </location>
</feature>
<evidence type="ECO:0000313" key="17">
    <source>
        <dbReference type="EMBL" id="CAG5132647.1"/>
    </source>
</evidence>
<dbReference type="InterPro" id="IPR036236">
    <property type="entry name" value="Znf_C2H2_sf"/>
</dbReference>
<dbReference type="OrthoDB" id="77607at2759"/>
<evidence type="ECO:0000256" key="10">
    <source>
        <dbReference type="ARBA" id="ARBA00022833"/>
    </source>
</evidence>
<dbReference type="GO" id="GO:0033260">
    <property type="term" value="P:nuclear DNA replication"/>
    <property type="evidence" value="ECO:0007669"/>
    <property type="project" value="TreeGrafter"/>
</dbReference>
<comment type="subcellular location">
    <subcellularLocation>
        <location evidence="1">Chromosome</location>
    </subcellularLocation>
    <subcellularLocation>
        <location evidence="2">Nucleus speckle</location>
    </subcellularLocation>
</comment>
<dbReference type="Proteomes" id="UP000678393">
    <property type="component" value="Unassembled WGS sequence"/>
</dbReference>
<evidence type="ECO:0000256" key="1">
    <source>
        <dbReference type="ARBA" id="ARBA00004286"/>
    </source>
</evidence>
<reference evidence="17" key="1">
    <citation type="submission" date="2021-04" db="EMBL/GenBank/DDBJ databases">
        <authorList>
            <consortium name="Molecular Ecology Group"/>
        </authorList>
    </citation>
    <scope>NUCLEOTIDE SEQUENCE</scope>
</reference>
<keyword evidence="12" id="KW-0539">Nucleus</keyword>
<keyword evidence="9" id="KW-0498">Mitosis</keyword>
<sequence length="339" mass="38728">MATAKKKVVTKDDLRRLMKEKQSTIKDSSKKVNHPLAKYNSLNQLVCVLCNNIIKNDLLWTSHLQSRQHKEKAVAIKTQGPDKPDHLSNTPLKRKAVDDTVKVDRKRPKSEKNTQDPMRKKNYKDPASTDSKDSRSQVKERARAAFLAGYSSSSSSEESDDDDGDDEEESETSTLKSDAGASLTKSSKTSLPGDFFDSPNNVSSSDEVNPEPSHNKKMSEVLPEGFFDDPKQDAKVREVVYKNKEEEEWELFQKAIKEEAHVSEVIMEEEDEQLNIDRNIDEIDDQIHRWQEVENLHVQKETILKNSKAGGQRKENSEEDVDEDELEEILDWRAKKSLK</sequence>
<keyword evidence="11" id="KW-0175">Coiled coil</keyword>
<feature type="compositionally biased region" description="Acidic residues" evidence="15">
    <location>
        <begin position="157"/>
        <end position="171"/>
    </location>
</feature>
<evidence type="ECO:0000256" key="13">
    <source>
        <dbReference type="ARBA" id="ARBA00023306"/>
    </source>
</evidence>
<evidence type="ECO:0000256" key="7">
    <source>
        <dbReference type="ARBA" id="ARBA00022723"/>
    </source>
</evidence>
<name>A0A8S3ZT02_9EUPU</name>
<dbReference type="GO" id="GO:0005681">
    <property type="term" value="C:spliceosomal complex"/>
    <property type="evidence" value="ECO:0007669"/>
    <property type="project" value="InterPro"/>
</dbReference>
<dbReference type="GO" id="GO:0044773">
    <property type="term" value="P:mitotic DNA damage checkpoint signaling"/>
    <property type="evidence" value="ECO:0007669"/>
    <property type="project" value="TreeGrafter"/>
</dbReference>
<comment type="caution">
    <text evidence="17">The sequence shown here is derived from an EMBL/GenBank/DDBJ whole genome shotgun (WGS) entry which is preliminary data.</text>
</comment>
<organism evidence="17 18">
    <name type="scientific">Candidula unifasciata</name>
    <dbReference type="NCBI Taxonomy" id="100452"/>
    <lineage>
        <taxon>Eukaryota</taxon>
        <taxon>Metazoa</taxon>
        <taxon>Spiralia</taxon>
        <taxon>Lophotrochozoa</taxon>
        <taxon>Mollusca</taxon>
        <taxon>Gastropoda</taxon>
        <taxon>Heterobranchia</taxon>
        <taxon>Euthyneura</taxon>
        <taxon>Panpulmonata</taxon>
        <taxon>Eupulmonata</taxon>
        <taxon>Stylommatophora</taxon>
        <taxon>Helicina</taxon>
        <taxon>Helicoidea</taxon>
        <taxon>Geomitridae</taxon>
        <taxon>Candidula</taxon>
    </lineage>
</organism>
<evidence type="ECO:0000256" key="5">
    <source>
        <dbReference type="ARBA" id="ARBA00022473"/>
    </source>
</evidence>
<feature type="compositionally biased region" description="Acidic residues" evidence="15">
    <location>
        <begin position="317"/>
        <end position="326"/>
    </location>
</feature>